<evidence type="ECO:0000256" key="1">
    <source>
        <dbReference type="SAM" id="SignalP"/>
    </source>
</evidence>
<accession>A0A660E411</accession>
<sequence>MRKWIKWLLVGCLLLLLGVGAVYEHAQQGTSAQAKTKALPKNEGKVIVYYRYGKKGSSHKSVYETKTLTGKVGTTYHTYAADLLNNYNWMVLHSHSKNVTGTYTHKKTTKVYYDYWDVVEKNYEFKHGADLLLELTADHRIGGFDRNLQDGVEMVAQRPSFKQSYYEVTYSERGDTSGEGKNDSGLKEFRYRLGTTHRYKDPRNGNIYTLVITKKGGITFHAVATKGSTMDELVKVNARGKLVKAEIKK</sequence>
<feature type="chain" id="PRO_5038647688" evidence="1">
    <location>
        <begin position="27"/>
        <end position="249"/>
    </location>
</feature>
<gene>
    <name evidence="2" type="ORF">MUDAN_MDHGFNIF_03262</name>
</gene>
<protein>
    <submittedName>
        <fullName evidence="2">Uncharacterized protein</fullName>
    </submittedName>
</protein>
<evidence type="ECO:0000313" key="3">
    <source>
        <dbReference type="Proteomes" id="UP000289996"/>
    </source>
</evidence>
<organism evidence="2 3">
    <name type="scientific">Lactiplantibacillus mudanjiangensis</name>
    <dbReference type="NCBI Taxonomy" id="1296538"/>
    <lineage>
        <taxon>Bacteria</taxon>
        <taxon>Bacillati</taxon>
        <taxon>Bacillota</taxon>
        <taxon>Bacilli</taxon>
        <taxon>Lactobacillales</taxon>
        <taxon>Lactobacillaceae</taxon>
        <taxon>Lactiplantibacillus</taxon>
    </lineage>
</organism>
<keyword evidence="3" id="KW-1185">Reference proteome</keyword>
<keyword evidence="1" id="KW-0732">Signal</keyword>
<proteinExistence type="predicted"/>
<dbReference type="OrthoDB" id="2276847at2"/>
<feature type="signal peptide" evidence="1">
    <location>
        <begin position="1"/>
        <end position="26"/>
    </location>
</feature>
<dbReference type="AlphaFoldDB" id="A0A660E411"/>
<reference evidence="2 3" key="1">
    <citation type="submission" date="2018-11" db="EMBL/GenBank/DDBJ databases">
        <authorList>
            <person name="Wuyts S."/>
        </authorList>
    </citation>
    <scope>NUCLEOTIDE SEQUENCE [LARGE SCALE GENOMIC DNA]</scope>
    <source>
        <strain evidence="2">Lactobacillus mudanjiangensis AMBF249</strain>
    </source>
</reference>
<dbReference type="Proteomes" id="UP000289996">
    <property type="component" value="Unassembled WGS sequence"/>
</dbReference>
<evidence type="ECO:0000313" key="2">
    <source>
        <dbReference type="EMBL" id="VDG28857.1"/>
    </source>
</evidence>
<dbReference type="RefSeq" id="WP_130846098.1">
    <property type="nucleotide sequence ID" value="NZ_BJDY01000001.1"/>
</dbReference>
<name>A0A660E411_9LACO</name>
<dbReference type="EMBL" id="UYIG01000125">
    <property type="protein sequence ID" value="VDG28857.1"/>
    <property type="molecule type" value="Genomic_DNA"/>
</dbReference>